<dbReference type="InterPro" id="IPR043573">
    <property type="entry name" value="Fig4-like"/>
</dbReference>
<accession>A0ABR2MR34</accession>
<name>A0ABR2MR34_9ASPA</name>
<protein>
    <submittedName>
        <fullName evidence="2">Phosphoinositide phosphatase SAC2</fullName>
    </submittedName>
</protein>
<proteinExistence type="predicted"/>
<keyword evidence="3" id="KW-1185">Reference proteome</keyword>
<evidence type="ECO:0000313" key="3">
    <source>
        <dbReference type="Proteomes" id="UP001412067"/>
    </source>
</evidence>
<comment type="caution">
    <text evidence="2">The sequence shown here is derived from an EMBL/GenBank/DDBJ whole genome shotgun (WGS) entry which is preliminary data.</text>
</comment>
<evidence type="ECO:0000313" key="2">
    <source>
        <dbReference type="EMBL" id="KAK8966438.1"/>
    </source>
</evidence>
<reference evidence="2 3" key="1">
    <citation type="journal article" date="2022" name="Nat. Plants">
        <title>Genomes of leafy and leafless Platanthera orchids illuminate the evolution of mycoheterotrophy.</title>
        <authorList>
            <person name="Li M.H."/>
            <person name="Liu K.W."/>
            <person name="Li Z."/>
            <person name="Lu H.C."/>
            <person name="Ye Q.L."/>
            <person name="Zhang D."/>
            <person name="Wang J.Y."/>
            <person name="Li Y.F."/>
            <person name="Zhong Z.M."/>
            <person name="Liu X."/>
            <person name="Yu X."/>
            <person name="Liu D.K."/>
            <person name="Tu X.D."/>
            <person name="Liu B."/>
            <person name="Hao Y."/>
            <person name="Liao X.Y."/>
            <person name="Jiang Y.T."/>
            <person name="Sun W.H."/>
            <person name="Chen J."/>
            <person name="Chen Y.Q."/>
            <person name="Ai Y."/>
            <person name="Zhai J.W."/>
            <person name="Wu S.S."/>
            <person name="Zhou Z."/>
            <person name="Hsiao Y.Y."/>
            <person name="Wu W.L."/>
            <person name="Chen Y.Y."/>
            <person name="Lin Y.F."/>
            <person name="Hsu J.L."/>
            <person name="Li C.Y."/>
            <person name="Wang Z.W."/>
            <person name="Zhao X."/>
            <person name="Zhong W.Y."/>
            <person name="Ma X.K."/>
            <person name="Ma L."/>
            <person name="Huang J."/>
            <person name="Chen G.Z."/>
            <person name="Huang M.Z."/>
            <person name="Huang L."/>
            <person name="Peng D.H."/>
            <person name="Luo Y.B."/>
            <person name="Zou S.Q."/>
            <person name="Chen S.P."/>
            <person name="Lan S."/>
            <person name="Tsai W.C."/>
            <person name="Van de Peer Y."/>
            <person name="Liu Z.J."/>
        </authorList>
    </citation>
    <scope>NUCLEOTIDE SEQUENCE [LARGE SCALE GENOMIC DNA]</scope>
    <source>
        <strain evidence="2">Lor288</strain>
    </source>
</reference>
<keyword evidence="1" id="KW-0378">Hydrolase</keyword>
<dbReference type="PANTHER" id="PTHR45738">
    <property type="entry name" value="POLYPHOSPHOINOSITIDE PHOSPHATASE"/>
    <property type="match status" value="1"/>
</dbReference>
<dbReference type="PANTHER" id="PTHR45738:SF3">
    <property type="entry name" value="OS03G0182400 PROTEIN"/>
    <property type="match status" value="1"/>
</dbReference>
<evidence type="ECO:0000256" key="1">
    <source>
        <dbReference type="ARBA" id="ARBA00022801"/>
    </source>
</evidence>
<organism evidence="2 3">
    <name type="scientific">Platanthera guangdongensis</name>
    <dbReference type="NCBI Taxonomy" id="2320717"/>
    <lineage>
        <taxon>Eukaryota</taxon>
        <taxon>Viridiplantae</taxon>
        <taxon>Streptophyta</taxon>
        <taxon>Embryophyta</taxon>
        <taxon>Tracheophyta</taxon>
        <taxon>Spermatophyta</taxon>
        <taxon>Magnoliopsida</taxon>
        <taxon>Liliopsida</taxon>
        <taxon>Asparagales</taxon>
        <taxon>Orchidaceae</taxon>
        <taxon>Orchidoideae</taxon>
        <taxon>Orchideae</taxon>
        <taxon>Orchidinae</taxon>
        <taxon>Platanthera</taxon>
    </lineage>
</organism>
<dbReference type="Proteomes" id="UP001412067">
    <property type="component" value="Unassembled WGS sequence"/>
</dbReference>
<dbReference type="EMBL" id="JBBWWR010000005">
    <property type="protein sequence ID" value="KAK8966438.1"/>
    <property type="molecule type" value="Genomic_DNA"/>
</dbReference>
<gene>
    <name evidence="2" type="primary">SAC2</name>
    <name evidence="2" type="ORF">KSP40_PGU012478</name>
</gene>
<sequence>MDAVDVASVSDRISSEPTAGSCCLQKFRLYETRSNFYMLGRDKGRTLWRVLKVDRLEAFELNVREDSTRYSESECNELLKRIHEGNRSTGGLRFVTNCYGIVGYKIAPPPISFPLPTTIPILTKTIFCSRFRSQRKLSLEETAPNSALRESSHSSGGWKISIPAARAVLYVFGTAPCEELFNPPELFCSFSEISLPPASALTK</sequence>